<name>A0AAD3DPI6_9CHLO</name>
<feature type="compositionally biased region" description="Low complexity" evidence="1">
    <location>
        <begin position="61"/>
        <end position="75"/>
    </location>
</feature>
<feature type="region of interest" description="Disordered" evidence="1">
    <location>
        <begin position="88"/>
        <end position="163"/>
    </location>
</feature>
<accession>A0AAD3DPI6</accession>
<reference evidence="2 3" key="1">
    <citation type="journal article" date="2021" name="Sci. Rep.">
        <title>Genome sequencing of the multicellular alga Astrephomene provides insights into convergent evolution of germ-soma differentiation.</title>
        <authorList>
            <person name="Yamashita S."/>
            <person name="Yamamoto K."/>
            <person name="Matsuzaki R."/>
            <person name="Suzuki S."/>
            <person name="Yamaguchi H."/>
            <person name="Hirooka S."/>
            <person name="Minakuchi Y."/>
            <person name="Miyagishima S."/>
            <person name="Kawachi M."/>
            <person name="Toyoda A."/>
            <person name="Nozaki H."/>
        </authorList>
    </citation>
    <scope>NUCLEOTIDE SEQUENCE [LARGE SCALE GENOMIC DNA]</scope>
    <source>
        <strain evidence="2 3">NIES-4017</strain>
    </source>
</reference>
<evidence type="ECO:0000313" key="3">
    <source>
        <dbReference type="Proteomes" id="UP001054857"/>
    </source>
</evidence>
<proteinExistence type="predicted"/>
<keyword evidence="3" id="KW-1185">Reference proteome</keyword>
<comment type="caution">
    <text evidence="2">The sequence shown here is derived from an EMBL/GenBank/DDBJ whole genome shotgun (WGS) entry which is preliminary data.</text>
</comment>
<evidence type="ECO:0000256" key="1">
    <source>
        <dbReference type="SAM" id="MobiDB-lite"/>
    </source>
</evidence>
<feature type="compositionally biased region" description="Low complexity" evidence="1">
    <location>
        <begin position="110"/>
        <end position="163"/>
    </location>
</feature>
<feature type="compositionally biased region" description="Gly residues" evidence="1">
    <location>
        <begin position="44"/>
        <end position="60"/>
    </location>
</feature>
<feature type="region of interest" description="Disordered" evidence="1">
    <location>
        <begin position="42"/>
        <end position="75"/>
    </location>
</feature>
<sequence length="163" mass="16127">MDRYPPGRGVPPPAGKYSAARSHVMNDKYMEDFEKAWEEMRAMGLGGGGGGPGGPGGRGGPASSANAAAARVGSSFAAQQRGIYAALEEPSPRCASPSLPSLPGGGSGYGRPPAGSSYSSPSASSSPYSNRSATTTGGRIPTGSGSGGTPPSSLRRPSSGTIH</sequence>
<dbReference type="Proteomes" id="UP001054857">
    <property type="component" value="Unassembled WGS sequence"/>
</dbReference>
<evidence type="ECO:0000313" key="2">
    <source>
        <dbReference type="EMBL" id="GFR45675.1"/>
    </source>
</evidence>
<protein>
    <submittedName>
        <fullName evidence="2">Uncharacterized protein</fullName>
    </submittedName>
</protein>
<dbReference type="EMBL" id="BMAR01000010">
    <property type="protein sequence ID" value="GFR45675.1"/>
    <property type="molecule type" value="Genomic_DNA"/>
</dbReference>
<dbReference type="AlphaFoldDB" id="A0AAD3DPI6"/>
<gene>
    <name evidence="2" type="ORF">Agub_g7089</name>
</gene>
<feature type="non-terminal residue" evidence="2">
    <location>
        <position position="1"/>
    </location>
</feature>
<organism evidence="2 3">
    <name type="scientific">Astrephomene gubernaculifera</name>
    <dbReference type="NCBI Taxonomy" id="47775"/>
    <lineage>
        <taxon>Eukaryota</taxon>
        <taxon>Viridiplantae</taxon>
        <taxon>Chlorophyta</taxon>
        <taxon>core chlorophytes</taxon>
        <taxon>Chlorophyceae</taxon>
        <taxon>CS clade</taxon>
        <taxon>Chlamydomonadales</taxon>
        <taxon>Astrephomenaceae</taxon>
        <taxon>Astrephomene</taxon>
    </lineage>
</organism>